<dbReference type="Proteomes" id="UP001305647">
    <property type="component" value="Unassembled WGS sequence"/>
</dbReference>
<dbReference type="AlphaFoldDB" id="A0AAN6PWN6"/>
<dbReference type="EMBL" id="MU863650">
    <property type="protein sequence ID" value="KAK4099339.1"/>
    <property type="molecule type" value="Genomic_DNA"/>
</dbReference>
<evidence type="ECO:0000313" key="2">
    <source>
        <dbReference type="EMBL" id="KAK4099339.1"/>
    </source>
</evidence>
<evidence type="ECO:0000313" key="3">
    <source>
        <dbReference type="Proteomes" id="UP001305647"/>
    </source>
</evidence>
<proteinExistence type="predicted"/>
<feature type="region of interest" description="Disordered" evidence="1">
    <location>
        <begin position="39"/>
        <end position="66"/>
    </location>
</feature>
<comment type="caution">
    <text evidence="2">The sequence shown here is derived from an EMBL/GenBank/DDBJ whole genome shotgun (WGS) entry which is preliminary data.</text>
</comment>
<reference evidence="2" key="1">
    <citation type="journal article" date="2023" name="Mol. Phylogenet. Evol.">
        <title>Genome-scale phylogeny and comparative genomics of the fungal order Sordariales.</title>
        <authorList>
            <person name="Hensen N."/>
            <person name="Bonometti L."/>
            <person name="Westerberg I."/>
            <person name="Brannstrom I.O."/>
            <person name="Guillou S."/>
            <person name="Cros-Aarteil S."/>
            <person name="Calhoun S."/>
            <person name="Haridas S."/>
            <person name="Kuo A."/>
            <person name="Mondo S."/>
            <person name="Pangilinan J."/>
            <person name="Riley R."/>
            <person name="LaButti K."/>
            <person name="Andreopoulos B."/>
            <person name="Lipzen A."/>
            <person name="Chen C."/>
            <person name="Yan M."/>
            <person name="Daum C."/>
            <person name="Ng V."/>
            <person name="Clum A."/>
            <person name="Steindorff A."/>
            <person name="Ohm R.A."/>
            <person name="Martin F."/>
            <person name="Silar P."/>
            <person name="Natvig D.O."/>
            <person name="Lalanne C."/>
            <person name="Gautier V."/>
            <person name="Ament-Velasquez S.L."/>
            <person name="Kruys A."/>
            <person name="Hutchinson M.I."/>
            <person name="Powell A.J."/>
            <person name="Barry K."/>
            <person name="Miller A.N."/>
            <person name="Grigoriev I.V."/>
            <person name="Debuchy R."/>
            <person name="Gladieux P."/>
            <person name="Hiltunen Thoren M."/>
            <person name="Johannesson H."/>
        </authorList>
    </citation>
    <scope>NUCLEOTIDE SEQUENCE</scope>
    <source>
        <strain evidence="2">CBS 757.83</strain>
    </source>
</reference>
<evidence type="ECO:0000256" key="1">
    <source>
        <dbReference type="SAM" id="MobiDB-lite"/>
    </source>
</evidence>
<sequence>SCPTVLLPPAVGLLTLSGITTARRLSQQLLVAQPQSAATRANHWQSNQASPPGGSREIQSPIPTRPKGVFACRSNLAWSSTRRAKPPLPSRRVILTVTASGIPLLPIGEPNINRTASSARLPSDPSNSPSPEAVLLFRGRKVIASIAAAT</sequence>
<organism evidence="2 3">
    <name type="scientific">Parathielavia hyrcaniae</name>
    <dbReference type="NCBI Taxonomy" id="113614"/>
    <lineage>
        <taxon>Eukaryota</taxon>
        <taxon>Fungi</taxon>
        <taxon>Dikarya</taxon>
        <taxon>Ascomycota</taxon>
        <taxon>Pezizomycotina</taxon>
        <taxon>Sordariomycetes</taxon>
        <taxon>Sordariomycetidae</taxon>
        <taxon>Sordariales</taxon>
        <taxon>Chaetomiaceae</taxon>
        <taxon>Parathielavia</taxon>
    </lineage>
</organism>
<protein>
    <submittedName>
        <fullName evidence="2">Uncharacterized protein</fullName>
    </submittedName>
</protein>
<reference evidence="2" key="2">
    <citation type="submission" date="2023-05" db="EMBL/GenBank/DDBJ databases">
        <authorList>
            <consortium name="Lawrence Berkeley National Laboratory"/>
            <person name="Steindorff A."/>
            <person name="Hensen N."/>
            <person name="Bonometti L."/>
            <person name="Westerberg I."/>
            <person name="Brannstrom I.O."/>
            <person name="Guillou S."/>
            <person name="Cros-Aarteil S."/>
            <person name="Calhoun S."/>
            <person name="Haridas S."/>
            <person name="Kuo A."/>
            <person name="Mondo S."/>
            <person name="Pangilinan J."/>
            <person name="Riley R."/>
            <person name="Labutti K."/>
            <person name="Andreopoulos B."/>
            <person name="Lipzen A."/>
            <person name="Chen C."/>
            <person name="Yanf M."/>
            <person name="Daum C."/>
            <person name="Ng V."/>
            <person name="Clum A."/>
            <person name="Ohm R."/>
            <person name="Martin F."/>
            <person name="Silar P."/>
            <person name="Natvig D."/>
            <person name="Lalanne C."/>
            <person name="Gautier V."/>
            <person name="Ament-Velasquez S.L."/>
            <person name="Kruys A."/>
            <person name="Hutchinson M.I."/>
            <person name="Powell A.J."/>
            <person name="Barry K."/>
            <person name="Miller A.N."/>
            <person name="Grigoriev I.V."/>
            <person name="Debuchy R."/>
            <person name="Gladieux P."/>
            <person name="Thoren M.H."/>
            <person name="Johannesson H."/>
        </authorList>
    </citation>
    <scope>NUCLEOTIDE SEQUENCE</scope>
    <source>
        <strain evidence="2">CBS 757.83</strain>
    </source>
</reference>
<name>A0AAN6PWN6_9PEZI</name>
<gene>
    <name evidence="2" type="ORF">N658DRAFT_453417</name>
</gene>
<accession>A0AAN6PWN6</accession>
<feature type="compositionally biased region" description="Polar residues" evidence="1">
    <location>
        <begin position="39"/>
        <end position="50"/>
    </location>
</feature>
<feature type="non-terminal residue" evidence="2">
    <location>
        <position position="1"/>
    </location>
</feature>
<keyword evidence="3" id="KW-1185">Reference proteome</keyword>